<dbReference type="EMBL" id="KK107195">
    <property type="protein sequence ID" value="EZA55658.1"/>
    <property type="molecule type" value="Genomic_DNA"/>
</dbReference>
<dbReference type="AlphaFoldDB" id="A0A026WI72"/>
<proteinExistence type="predicted"/>
<feature type="non-terminal residue" evidence="2">
    <location>
        <position position="1"/>
    </location>
</feature>
<dbReference type="PANTHER" id="PTHR45913">
    <property type="entry name" value="EPM2A-INTERACTING PROTEIN 1"/>
    <property type="match status" value="1"/>
</dbReference>
<protein>
    <submittedName>
        <fullName evidence="2">General transcription factor II-I repeat domain-containing protein</fullName>
    </submittedName>
</protein>
<dbReference type="OrthoDB" id="7554308at2759"/>
<evidence type="ECO:0000313" key="3">
    <source>
        <dbReference type="Proteomes" id="UP000053097"/>
    </source>
</evidence>
<dbReference type="OMA" id="NINEYLC"/>
<feature type="compositionally biased region" description="Low complexity" evidence="1">
    <location>
        <begin position="181"/>
        <end position="190"/>
    </location>
</feature>
<feature type="compositionally biased region" description="Gly residues" evidence="1">
    <location>
        <begin position="167"/>
        <end position="180"/>
    </location>
</feature>
<sequence>KQIMHASYDVSLEIAQSKESFSNGVLIKKCAIKMAKAFKENLLAEKFESISLCRQTVVRRITNINEYLCNKLKAVIENAVYYSFCLDESTDICNISQLCIFIRIVQKDFSINEEMLGLASLHNTTKGGDIYDAFIKICKEFDIDFKKCSAISSMVRKSSNSWAPRGVRGGGVSGRGGMTSRGGSSSAGTSQRDVYVNRLLGIP</sequence>
<gene>
    <name evidence="2" type="ORF">X777_04300</name>
</gene>
<evidence type="ECO:0000313" key="2">
    <source>
        <dbReference type="EMBL" id="EZA55658.1"/>
    </source>
</evidence>
<organism evidence="2 3">
    <name type="scientific">Ooceraea biroi</name>
    <name type="common">Clonal raider ant</name>
    <name type="synonym">Cerapachys biroi</name>
    <dbReference type="NCBI Taxonomy" id="2015173"/>
    <lineage>
        <taxon>Eukaryota</taxon>
        <taxon>Metazoa</taxon>
        <taxon>Ecdysozoa</taxon>
        <taxon>Arthropoda</taxon>
        <taxon>Hexapoda</taxon>
        <taxon>Insecta</taxon>
        <taxon>Pterygota</taxon>
        <taxon>Neoptera</taxon>
        <taxon>Endopterygota</taxon>
        <taxon>Hymenoptera</taxon>
        <taxon>Apocrita</taxon>
        <taxon>Aculeata</taxon>
        <taxon>Formicoidea</taxon>
        <taxon>Formicidae</taxon>
        <taxon>Dorylinae</taxon>
        <taxon>Ooceraea</taxon>
    </lineage>
</organism>
<reference evidence="2 3" key="1">
    <citation type="journal article" date="2014" name="Curr. Biol.">
        <title>The genome of the clonal raider ant Cerapachys biroi.</title>
        <authorList>
            <person name="Oxley P.R."/>
            <person name="Ji L."/>
            <person name="Fetter-Pruneda I."/>
            <person name="McKenzie S.K."/>
            <person name="Li C."/>
            <person name="Hu H."/>
            <person name="Zhang G."/>
            <person name="Kronauer D.J."/>
        </authorList>
    </citation>
    <scope>NUCLEOTIDE SEQUENCE [LARGE SCALE GENOMIC DNA]</scope>
</reference>
<feature type="region of interest" description="Disordered" evidence="1">
    <location>
        <begin position="165"/>
        <end position="190"/>
    </location>
</feature>
<dbReference type="Proteomes" id="UP000053097">
    <property type="component" value="Unassembled WGS sequence"/>
</dbReference>
<evidence type="ECO:0000256" key="1">
    <source>
        <dbReference type="SAM" id="MobiDB-lite"/>
    </source>
</evidence>
<dbReference type="PANTHER" id="PTHR45913:SF20">
    <property type="entry name" value="GENERAL TRANSCRIPTION FACTOR II-I REPEAT DOMAIN-CONTAINING PROTEIN 2"/>
    <property type="match status" value="1"/>
</dbReference>
<name>A0A026WI72_OOCBI</name>
<accession>A0A026WI72</accession>
<keyword evidence="3" id="KW-1185">Reference proteome</keyword>
<dbReference type="STRING" id="2015173.A0A026WI72"/>